<reference evidence="2 3" key="1">
    <citation type="journal article" date="2016" name="Nat. Commun.">
        <title>Thousands of microbial genomes shed light on interconnected biogeochemical processes in an aquifer system.</title>
        <authorList>
            <person name="Anantharaman K."/>
            <person name="Brown C.T."/>
            <person name="Hug L.A."/>
            <person name="Sharon I."/>
            <person name="Castelle C.J."/>
            <person name="Probst A.J."/>
            <person name="Thomas B.C."/>
            <person name="Singh A."/>
            <person name="Wilkins M.J."/>
            <person name="Karaoz U."/>
            <person name="Brodie E.L."/>
            <person name="Williams K.H."/>
            <person name="Hubbard S.S."/>
            <person name="Banfield J.F."/>
        </authorList>
    </citation>
    <scope>NUCLEOTIDE SEQUENCE [LARGE SCALE GENOMIC DNA]</scope>
</reference>
<dbReference type="InterPro" id="IPR025673">
    <property type="entry name" value="PCYCGC"/>
</dbReference>
<dbReference type="Proteomes" id="UP000176532">
    <property type="component" value="Unassembled WGS sequence"/>
</dbReference>
<dbReference type="Pfam" id="PF13798">
    <property type="entry name" value="PCYCGC"/>
    <property type="match status" value="1"/>
</dbReference>
<evidence type="ECO:0000313" key="3">
    <source>
        <dbReference type="Proteomes" id="UP000176532"/>
    </source>
</evidence>
<comment type="caution">
    <text evidence="2">The sequence shown here is derived from an EMBL/GenBank/DDBJ whole genome shotgun (WGS) entry which is preliminary data.</text>
</comment>
<keyword evidence="1" id="KW-0812">Transmembrane</keyword>
<proteinExistence type="predicted"/>
<dbReference type="EMBL" id="MFQD01000022">
    <property type="protein sequence ID" value="OGH67994.1"/>
    <property type="molecule type" value="Genomic_DNA"/>
</dbReference>
<evidence type="ECO:0000313" key="2">
    <source>
        <dbReference type="EMBL" id="OGH67994.1"/>
    </source>
</evidence>
<keyword evidence="1" id="KW-0472">Membrane</keyword>
<keyword evidence="1" id="KW-1133">Transmembrane helix</keyword>
<protein>
    <submittedName>
        <fullName evidence="2">Uncharacterized protein</fullName>
    </submittedName>
</protein>
<dbReference type="AlphaFoldDB" id="A0A1F6M8N1"/>
<accession>A0A1F6M8N1</accession>
<sequence>MGNEKIIGIVVVLAFVVIVAYFFLSSETAAAGQIPDYVTGETREIYEWAKTPEGAALLEQIPCYCGCRYEGHLHSRHCFWRDDGSFDKHGITCSVCLDIGRKAREMHEEGADICEIRNAIDEFYAPNAHLGTETPMPEGCTA</sequence>
<name>A0A1F6M8N1_9BACT</name>
<organism evidence="2 3">
    <name type="scientific">Candidatus Magasanikbacteria bacterium RIFCSPHIGHO2_02_FULL_50_9b</name>
    <dbReference type="NCBI Taxonomy" id="1798682"/>
    <lineage>
        <taxon>Bacteria</taxon>
        <taxon>Candidatus Magasanikiibacteriota</taxon>
    </lineage>
</organism>
<evidence type="ECO:0000256" key="1">
    <source>
        <dbReference type="SAM" id="Phobius"/>
    </source>
</evidence>
<gene>
    <name evidence="2" type="ORF">A3C15_00875</name>
</gene>
<dbReference type="STRING" id="1798682.A3C15_00875"/>
<feature type="transmembrane region" description="Helical" evidence="1">
    <location>
        <begin position="6"/>
        <end position="24"/>
    </location>
</feature>